<dbReference type="PANTHER" id="PTHR13604:SF0">
    <property type="entry name" value="ABASIC SITE PROCESSING PROTEIN HMCES"/>
    <property type="match status" value="1"/>
</dbReference>
<dbReference type="EC" id="3.4.-.-" evidence="8"/>
<evidence type="ECO:0000256" key="4">
    <source>
        <dbReference type="ARBA" id="ARBA00022801"/>
    </source>
</evidence>
<sequence length="207" mass="23687">MEYFLYGTLLPDGSAPTAKPSYHTRPTDLVNLAFAQDDGFLLSAARWQMRPNGGTRPVINSKIENIDYWRNYWERGRCIIPALGYYEWSEVRGRKEPHFITVKRNAPLLFFAGFYEREPGGGYACSIITRKPSPQIAHLHNRMPVIMTPEDINDWLTGEITPDAAQTRLGTGWDGRFEYYQVRPLTGESDGEDLIEPFEPAQSSFDF</sequence>
<dbReference type="GO" id="GO:0003697">
    <property type="term" value="F:single-stranded DNA binding"/>
    <property type="evidence" value="ECO:0007669"/>
    <property type="project" value="InterPro"/>
</dbReference>
<evidence type="ECO:0000313" key="10">
    <source>
        <dbReference type="Proteomes" id="UP000199302"/>
    </source>
</evidence>
<evidence type="ECO:0000256" key="3">
    <source>
        <dbReference type="ARBA" id="ARBA00022763"/>
    </source>
</evidence>
<organism evidence="9 10">
    <name type="scientific">Poseidonocella sedimentorum</name>
    <dbReference type="NCBI Taxonomy" id="871652"/>
    <lineage>
        <taxon>Bacteria</taxon>
        <taxon>Pseudomonadati</taxon>
        <taxon>Pseudomonadota</taxon>
        <taxon>Alphaproteobacteria</taxon>
        <taxon>Rhodobacterales</taxon>
        <taxon>Roseobacteraceae</taxon>
        <taxon>Poseidonocella</taxon>
    </lineage>
</organism>
<dbReference type="GO" id="GO:0016829">
    <property type="term" value="F:lyase activity"/>
    <property type="evidence" value="ECO:0007669"/>
    <property type="project" value="UniProtKB-KW"/>
</dbReference>
<dbReference type="GO" id="GO:0106300">
    <property type="term" value="P:protein-DNA covalent cross-linking repair"/>
    <property type="evidence" value="ECO:0007669"/>
    <property type="project" value="InterPro"/>
</dbReference>
<accession>A0A1I6EMX8</accession>
<evidence type="ECO:0000256" key="5">
    <source>
        <dbReference type="ARBA" id="ARBA00023124"/>
    </source>
</evidence>
<gene>
    <name evidence="9" type="ORF">SAMN04515673_11523</name>
</gene>
<dbReference type="Proteomes" id="UP000199302">
    <property type="component" value="Unassembled WGS sequence"/>
</dbReference>
<keyword evidence="2 8" id="KW-0645">Protease</keyword>
<name>A0A1I6EMX8_9RHOB</name>
<dbReference type="AlphaFoldDB" id="A0A1I6EMX8"/>
<proteinExistence type="inferred from homology"/>
<keyword evidence="10" id="KW-1185">Reference proteome</keyword>
<comment type="similarity">
    <text evidence="1 8">Belongs to the SOS response-associated peptidase family.</text>
</comment>
<dbReference type="STRING" id="871652.SAMN04515673_11523"/>
<dbReference type="InterPro" id="IPR003738">
    <property type="entry name" value="SRAP"/>
</dbReference>
<reference evidence="9 10" key="1">
    <citation type="submission" date="2016-10" db="EMBL/GenBank/DDBJ databases">
        <authorList>
            <person name="de Groot N.N."/>
        </authorList>
    </citation>
    <scope>NUCLEOTIDE SEQUENCE [LARGE SCALE GENOMIC DNA]</scope>
    <source>
        <strain evidence="10">KMM 9023,NRIC 0796,JCM 17311,KCTC 23692</strain>
    </source>
</reference>
<evidence type="ECO:0000256" key="1">
    <source>
        <dbReference type="ARBA" id="ARBA00008136"/>
    </source>
</evidence>
<dbReference type="InterPro" id="IPR036590">
    <property type="entry name" value="SRAP-like"/>
</dbReference>
<keyword evidence="7" id="KW-0456">Lyase</keyword>
<evidence type="ECO:0000256" key="8">
    <source>
        <dbReference type="RuleBase" id="RU364100"/>
    </source>
</evidence>
<protein>
    <recommendedName>
        <fullName evidence="8">Abasic site processing protein</fullName>
        <ecNumber evidence="8">3.4.-.-</ecNumber>
    </recommendedName>
</protein>
<evidence type="ECO:0000256" key="6">
    <source>
        <dbReference type="ARBA" id="ARBA00023125"/>
    </source>
</evidence>
<dbReference type="Pfam" id="PF02586">
    <property type="entry name" value="SRAP"/>
    <property type="match status" value="1"/>
</dbReference>
<dbReference type="GO" id="GO:0008233">
    <property type="term" value="F:peptidase activity"/>
    <property type="evidence" value="ECO:0007669"/>
    <property type="project" value="UniProtKB-KW"/>
</dbReference>
<dbReference type="PANTHER" id="PTHR13604">
    <property type="entry name" value="DC12-RELATED"/>
    <property type="match status" value="1"/>
</dbReference>
<dbReference type="SUPFAM" id="SSF143081">
    <property type="entry name" value="BB1717-like"/>
    <property type="match status" value="1"/>
</dbReference>
<dbReference type="GO" id="GO:0006508">
    <property type="term" value="P:proteolysis"/>
    <property type="evidence" value="ECO:0007669"/>
    <property type="project" value="UniProtKB-KW"/>
</dbReference>
<keyword evidence="3" id="KW-0227">DNA damage</keyword>
<dbReference type="EMBL" id="FOYI01000015">
    <property type="protein sequence ID" value="SFR18941.1"/>
    <property type="molecule type" value="Genomic_DNA"/>
</dbReference>
<keyword evidence="5" id="KW-0190">Covalent protein-DNA linkage</keyword>
<keyword evidence="6" id="KW-0238">DNA-binding</keyword>
<keyword evidence="4 8" id="KW-0378">Hydrolase</keyword>
<evidence type="ECO:0000256" key="7">
    <source>
        <dbReference type="ARBA" id="ARBA00023239"/>
    </source>
</evidence>
<evidence type="ECO:0000313" key="9">
    <source>
        <dbReference type="EMBL" id="SFR18941.1"/>
    </source>
</evidence>
<dbReference type="Gene3D" id="3.90.1680.10">
    <property type="entry name" value="SOS response associated peptidase-like"/>
    <property type="match status" value="1"/>
</dbReference>
<evidence type="ECO:0000256" key="2">
    <source>
        <dbReference type="ARBA" id="ARBA00022670"/>
    </source>
</evidence>